<dbReference type="InterPro" id="IPR009057">
    <property type="entry name" value="Homeodomain-like_sf"/>
</dbReference>
<protein>
    <submittedName>
        <fullName evidence="5">Recombinase family protein</fullName>
    </submittedName>
</protein>
<comment type="caution">
    <text evidence="5">The sequence shown here is derived from an EMBL/GenBank/DDBJ whole genome shotgun (WGS) entry which is preliminary data.</text>
</comment>
<dbReference type="Gene3D" id="1.10.10.60">
    <property type="entry name" value="Homeodomain-like"/>
    <property type="match status" value="1"/>
</dbReference>
<organism evidence="5 6">
    <name type="scientific">Ruegeria spongiae</name>
    <dbReference type="NCBI Taxonomy" id="2942209"/>
    <lineage>
        <taxon>Bacteria</taxon>
        <taxon>Pseudomonadati</taxon>
        <taxon>Pseudomonadota</taxon>
        <taxon>Alphaproteobacteria</taxon>
        <taxon>Rhodobacterales</taxon>
        <taxon>Roseobacteraceae</taxon>
        <taxon>Ruegeria</taxon>
    </lineage>
</organism>
<gene>
    <name evidence="5" type="ORF">M3P21_21250</name>
</gene>
<dbReference type="InterPro" id="IPR036162">
    <property type="entry name" value="Resolvase-like_N_sf"/>
</dbReference>
<accession>A0ABT0Q840</accession>
<proteinExistence type="inferred from homology"/>
<keyword evidence="6" id="KW-1185">Reference proteome</keyword>
<evidence type="ECO:0000313" key="5">
    <source>
        <dbReference type="EMBL" id="MCL6286046.1"/>
    </source>
</evidence>
<evidence type="ECO:0000256" key="2">
    <source>
        <dbReference type="ARBA" id="ARBA00023125"/>
    </source>
</evidence>
<dbReference type="PANTHER" id="PTHR30461">
    <property type="entry name" value="DNA-INVERTASE FROM LAMBDOID PROPHAGE"/>
    <property type="match status" value="1"/>
</dbReference>
<dbReference type="PROSITE" id="PS51736">
    <property type="entry name" value="RECOMBINASES_3"/>
    <property type="match status" value="1"/>
</dbReference>
<sequence>MPLTVVFKLDRLGRSVLHLSDLLVRFRNEGIHFCSLSEGINTTTPGGKLVYHLFSAFAEFQRDIIAENTIAGLEAARKRGTRLGRPPALDIETVLAAQQFISQKGVSVSEAARRIGVSRATLARKLQRKDALSGI</sequence>
<evidence type="ECO:0000259" key="4">
    <source>
        <dbReference type="PROSITE" id="PS51736"/>
    </source>
</evidence>
<dbReference type="Pfam" id="PF00239">
    <property type="entry name" value="Resolvase"/>
    <property type="match status" value="1"/>
</dbReference>
<dbReference type="SUPFAM" id="SSF46689">
    <property type="entry name" value="Homeodomain-like"/>
    <property type="match status" value="1"/>
</dbReference>
<reference evidence="5" key="1">
    <citation type="submission" date="2022-05" db="EMBL/GenBank/DDBJ databases">
        <authorList>
            <person name="Park J.-S."/>
        </authorList>
    </citation>
    <scope>NUCLEOTIDE SEQUENCE</scope>
    <source>
        <strain evidence="5">2012CJ41-6</strain>
    </source>
</reference>
<keyword evidence="2" id="KW-0238">DNA-binding</keyword>
<dbReference type="CDD" id="cd03768">
    <property type="entry name" value="SR_ResInv"/>
    <property type="match status" value="1"/>
</dbReference>
<evidence type="ECO:0000256" key="3">
    <source>
        <dbReference type="ARBA" id="ARBA00023172"/>
    </source>
</evidence>
<dbReference type="EMBL" id="JAMFMB010000050">
    <property type="protein sequence ID" value="MCL6286046.1"/>
    <property type="molecule type" value="Genomic_DNA"/>
</dbReference>
<dbReference type="InterPro" id="IPR050639">
    <property type="entry name" value="SSR_resolvase"/>
</dbReference>
<dbReference type="RefSeq" id="WP_249713417.1">
    <property type="nucleotide sequence ID" value="NZ_JAMFMB010000050.1"/>
</dbReference>
<keyword evidence="3" id="KW-0233">DNA recombination</keyword>
<dbReference type="PANTHER" id="PTHR30461:SF2">
    <property type="entry name" value="SERINE RECOMBINASE PINE-RELATED"/>
    <property type="match status" value="1"/>
</dbReference>
<evidence type="ECO:0000313" key="6">
    <source>
        <dbReference type="Proteomes" id="UP001203880"/>
    </source>
</evidence>
<feature type="domain" description="Resolvase/invertase-type recombinase catalytic" evidence="4">
    <location>
        <begin position="1"/>
        <end position="80"/>
    </location>
</feature>
<dbReference type="InterPro" id="IPR002197">
    <property type="entry name" value="HTH_Fis"/>
</dbReference>
<evidence type="ECO:0000256" key="1">
    <source>
        <dbReference type="ARBA" id="ARBA00009913"/>
    </source>
</evidence>
<dbReference type="SUPFAM" id="SSF53041">
    <property type="entry name" value="Resolvase-like"/>
    <property type="match status" value="1"/>
</dbReference>
<dbReference type="InterPro" id="IPR006119">
    <property type="entry name" value="Resolv_N"/>
</dbReference>
<dbReference type="Proteomes" id="UP001203880">
    <property type="component" value="Unassembled WGS sequence"/>
</dbReference>
<dbReference type="Gene3D" id="3.40.50.1390">
    <property type="entry name" value="Resolvase, N-terminal catalytic domain"/>
    <property type="match status" value="1"/>
</dbReference>
<comment type="similarity">
    <text evidence="1">Belongs to the site-specific recombinase resolvase family.</text>
</comment>
<dbReference type="Pfam" id="PF02954">
    <property type="entry name" value="HTH_8"/>
    <property type="match status" value="1"/>
</dbReference>
<name>A0ABT0Q840_9RHOB</name>